<comment type="caution">
    <text evidence="2">The sequence shown here is derived from an EMBL/GenBank/DDBJ whole genome shotgun (WGS) entry which is preliminary data.</text>
</comment>
<feature type="region of interest" description="Disordered" evidence="1">
    <location>
        <begin position="1"/>
        <end position="38"/>
    </location>
</feature>
<proteinExistence type="predicted"/>
<sequence>MPPGIRRWPRYLARHTPPAGPGLYTTSAPVPACHPQRRPRIPACYRESQRWRRAWSIHPSSPSH</sequence>
<evidence type="ECO:0000313" key="2">
    <source>
        <dbReference type="EMBL" id="EHK48458.1"/>
    </source>
</evidence>
<gene>
    <name evidence="2" type="ORF">TRIATDRAFT_255312</name>
</gene>
<evidence type="ECO:0000256" key="1">
    <source>
        <dbReference type="SAM" id="MobiDB-lite"/>
    </source>
</evidence>
<keyword evidence="3" id="KW-1185">Reference proteome</keyword>
<organism evidence="2 3">
    <name type="scientific">Hypocrea atroviridis (strain ATCC 20476 / IMI 206040)</name>
    <name type="common">Trichoderma atroviride</name>
    <dbReference type="NCBI Taxonomy" id="452589"/>
    <lineage>
        <taxon>Eukaryota</taxon>
        <taxon>Fungi</taxon>
        <taxon>Dikarya</taxon>
        <taxon>Ascomycota</taxon>
        <taxon>Pezizomycotina</taxon>
        <taxon>Sordariomycetes</taxon>
        <taxon>Hypocreomycetidae</taxon>
        <taxon>Hypocreales</taxon>
        <taxon>Hypocreaceae</taxon>
        <taxon>Trichoderma</taxon>
    </lineage>
</organism>
<protein>
    <submittedName>
        <fullName evidence="2">Uncharacterized protein</fullName>
    </submittedName>
</protein>
<dbReference type="AlphaFoldDB" id="G9NKN4"/>
<name>G9NKN4_HYPAI</name>
<accession>G9NKN4</accession>
<dbReference type="Proteomes" id="UP000005426">
    <property type="component" value="Unassembled WGS sequence"/>
</dbReference>
<reference evidence="2 3" key="1">
    <citation type="journal article" date="2011" name="Genome Biol.">
        <title>Comparative genome sequence analysis underscores mycoparasitism as the ancestral life style of Trichoderma.</title>
        <authorList>
            <person name="Kubicek C.P."/>
            <person name="Herrera-Estrella A."/>
            <person name="Seidl-Seiboth V."/>
            <person name="Martinez D.A."/>
            <person name="Druzhinina I.S."/>
            <person name="Thon M."/>
            <person name="Zeilinger S."/>
            <person name="Casas-Flores S."/>
            <person name="Horwitz B.A."/>
            <person name="Mukherjee P.K."/>
            <person name="Mukherjee M."/>
            <person name="Kredics L."/>
            <person name="Alcaraz L.D."/>
            <person name="Aerts A."/>
            <person name="Antal Z."/>
            <person name="Atanasova L."/>
            <person name="Cervantes-Badillo M.G."/>
            <person name="Challacombe J."/>
            <person name="Chertkov O."/>
            <person name="McCluskey K."/>
            <person name="Coulpier F."/>
            <person name="Deshpande N."/>
            <person name="von Doehren H."/>
            <person name="Ebbole D.J."/>
            <person name="Esquivel-Naranjo E.U."/>
            <person name="Fekete E."/>
            <person name="Flipphi M."/>
            <person name="Glaser F."/>
            <person name="Gomez-Rodriguez E.Y."/>
            <person name="Gruber S."/>
            <person name="Han C."/>
            <person name="Henrissat B."/>
            <person name="Hermosa R."/>
            <person name="Hernandez-Onate M."/>
            <person name="Karaffa L."/>
            <person name="Kosti I."/>
            <person name="Le Crom S."/>
            <person name="Lindquist E."/>
            <person name="Lucas S."/>
            <person name="Luebeck M."/>
            <person name="Luebeck P.S."/>
            <person name="Margeot A."/>
            <person name="Metz B."/>
            <person name="Misra M."/>
            <person name="Nevalainen H."/>
            <person name="Omann M."/>
            <person name="Packer N."/>
            <person name="Perrone G."/>
            <person name="Uresti-Rivera E.E."/>
            <person name="Salamov A."/>
            <person name="Schmoll M."/>
            <person name="Seiboth B."/>
            <person name="Shapiro H."/>
            <person name="Sukno S."/>
            <person name="Tamayo-Ramos J.A."/>
            <person name="Tisch D."/>
            <person name="Wiest A."/>
            <person name="Wilkinson H.H."/>
            <person name="Zhang M."/>
            <person name="Coutinho P.M."/>
            <person name="Kenerley C.M."/>
            <person name="Monte E."/>
            <person name="Baker S.E."/>
            <person name="Grigoriev I.V."/>
        </authorList>
    </citation>
    <scope>NUCLEOTIDE SEQUENCE [LARGE SCALE GENOMIC DNA]</scope>
    <source>
        <strain evidence="3">ATCC 20476 / IMI 206040</strain>
    </source>
</reference>
<dbReference type="EMBL" id="ABDG02000018">
    <property type="protein sequence ID" value="EHK48458.1"/>
    <property type="molecule type" value="Genomic_DNA"/>
</dbReference>
<evidence type="ECO:0000313" key="3">
    <source>
        <dbReference type="Proteomes" id="UP000005426"/>
    </source>
</evidence>
<dbReference type="HOGENOM" id="CLU_2867943_0_0_1"/>